<feature type="compositionally biased region" description="Basic residues" evidence="1">
    <location>
        <begin position="438"/>
        <end position="454"/>
    </location>
</feature>
<dbReference type="SUPFAM" id="SSF81383">
    <property type="entry name" value="F-box domain"/>
    <property type="match status" value="1"/>
</dbReference>
<feature type="region of interest" description="Disordered" evidence="1">
    <location>
        <begin position="400"/>
        <end position="454"/>
    </location>
</feature>
<feature type="domain" description="F-box protein AT5G49610-like beta-propeller" evidence="2">
    <location>
        <begin position="98"/>
        <end position="351"/>
    </location>
</feature>
<proteinExistence type="predicted"/>
<organism evidence="3 4">
    <name type="scientific">Eleusine coracana subsp. coracana</name>
    <dbReference type="NCBI Taxonomy" id="191504"/>
    <lineage>
        <taxon>Eukaryota</taxon>
        <taxon>Viridiplantae</taxon>
        <taxon>Streptophyta</taxon>
        <taxon>Embryophyta</taxon>
        <taxon>Tracheophyta</taxon>
        <taxon>Spermatophyta</taxon>
        <taxon>Magnoliopsida</taxon>
        <taxon>Liliopsida</taxon>
        <taxon>Poales</taxon>
        <taxon>Poaceae</taxon>
        <taxon>PACMAD clade</taxon>
        <taxon>Chloridoideae</taxon>
        <taxon>Cynodonteae</taxon>
        <taxon>Eleusininae</taxon>
        <taxon>Eleusine</taxon>
    </lineage>
</organism>
<evidence type="ECO:0000259" key="2">
    <source>
        <dbReference type="Pfam" id="PF23635"/>
    </source>
</evidence>
<evidence type="ECO:0000256" key="1">
    <source>
        <dbReference type="SAM" id="MobiDB-lite"/>
    </source>
</evidence>
<dbReference type="PANTHER" id="PTHR32133:SF314">
    <property type="entry name" value="F-BOX DOMAIN-CONTAINING PROTEIN"/>
    <property type="match status" value="1"/>
</dbReference>
<feature type="region of interest" description="Disordered" evidence="1">
    <location>
        <begin position="546"/>
        <end position="591"/>
    </location>
</feature>
<evidence type="ECO:0000313" key="4">
    <source>
        <dbReference type="Proteomes" id="UP001054889"/>
    </source>
</evidence>
<keyword evidence="4" id="KW-1185">Reference proteome</keyword>
<dbReference type="EMBL" id="BQKI01000002">
    <property type="protein sequence ID" value="GJM88456.1"/>
    <property type="molecule type" value="Genomic_DNA"/>
</dbReference>
<feature type="region of interest" description="Disordered" evidence="1">
    <location>
        <begin position="500"/>
        <end position="525"/>
    </location>
</feature>
<evidence type="ECO:0000313" key="3">
    <source>
        <dbReference type="EMBL" id="GJM88456.1"/>
    </source>
</evidence>
<feature type="compositionally biased region" description="Low complexity" evidence="1">
    <location>
        <begin position="502"/>
        <end position="517"/>
    </location>
</feature>
<name>A0AAV5BPU4_ELECO</name>
<sequence length="613" mass="66694">MAWPPELIDDATAEILIRLPPDEPAHLVPAALVCTSWRRILTDPAFLHRYRAFHGTPPLLGFFDVATGPYRVVPSFTPTIQASPIPHRTFDCADWWTLDCRHGRVLFGRSLYMERLVVWDPITGHHQELPDPRIPVGNYTGAVLCSVRGCDHLNCHGGPFHVVLAGRYNCEANTVRAHLYSSEAGAWTASAHLDLEPHVIRRPSAFIGGDIYFQLWDSMILRYHMENNGLSVIHPPAAHTSEGGIVLMPMAGGSLGLVGVRGSRLCLWSTSLNPEGIAGWVRCGDVELMTGIPLMPYSDVYIVGSAQGLGIVFVATEVGRFAIELKSGRERKVDEPGIYYAIFPFVSFYTPGIKSIDAVMLLLLGLLPCKNTPPYVKLPLNLFHVAFDAAARLPMLPPVTGGPPASDRFRRGRSDPVPWRKRGRIRPSRPAGGASQDRHRRHAPRSRHQAPRRCHLLRRHGLPARLLLARTCSEQRRAASTTSLSSDGARVAPSAAVRVLLPPCSSSPPRSTSTTGPRWHAGGGGSNGAMLELVLGRCSPKEAALSWGREREAAAPSGGGRGGGEGGGGAELEVEREAAALSRGGSAYGRERQGWWGPLAKYKDPILLRWAGM</sequence>
<gene>
    <name evidence="3" type="primary">ga04519</name>
    <name evidence="3" type="ORF">PR202_ga04519</name>
</gene>
<dbReference type="PANTHER" id="PTHR32133">
    <property type="entry name" value="OS07G0120400 PROTEIN"/>
    <property type="match status" value="1"/>
</dbReference>
<dbReference type="Proteomes" id="UP001054889">
    <property type="component" value="Unassembled WGS sequence"/>
</dbReference>
<protein>
    <recommendedName>
        <fullName evidence="2">F-box protein AT5G49610-like beta-propeller domain-containing protein</fullName>
    </recommendedName>
</protein>
<accession>A0AAV5BPU4</accession>
<dbReference type="InterPro" id="IPR036047">
    <property type="entry name" value="F-box-like_dom_sf"/>
</dbReference>
<feature type="compositionally biased region" description="Gly residues" evidence="1">
    <location>
        <begin position="557"/>
        <end position="570"/>
    </location>
</feature>
<reference evidence="3" key="2">
    <citation type="submission" date="2021-12" db="EMBL/GenBank/DDBJ databases">
        <title>Resequencing data analysis of finger millet.</title>
        <authorList>
            <person name="Hatakeyama M."/>
            <person name="Aluri S."/>
            <person name="Balachadran M.T."/>
            <person name="Sivarajan S.R."/>
            <person name="Poveda L."/>
            <person name="Shimizu-Inatsugi R."/>
            <person name="Schlapbach R."/>
            <person name="Sreeman S.M."/>
            <person name="Shimizu K.K."/>
        </authorList>
    </citation>
    <scope>NUCLEOTIDE SEQUENCE</scope>
</reference>
<comment type="caution">
    <text evidence="3">The sequence shown here is derived from an EMBL/GenBank/DDBJ whole genome shotgun (WGS) entry which is preliminary data.</text>
</comment>
<dbReference type="AlphaFoldDB" id="A0AAV5BPU4"/>
<reference evidence="3" key="1">
    <citation type="journal article" date="2018" name="DNA Res.">
        <title>Multiple hybrid de novo genome assembly of finger millet, an orphan allotetraploid crop.</title>
        <authorList>
            <person name="Hatakeyama M."/>
            <person name="Aluri S."/>
            <person name="Balachadran M.T."/>
            <person name="Sivarajan S.R."/>
            <person name="Patrignani A."/>
            <person name="Gruter S."/>
            <person name="Poveda L."/>
            <person name="Shimizu-Inatsugi R."/>
            <person name="Baeten J."/>
            <person name="Francoijs K.J."/>
            <person name="Nataraja K.N."/>
            <person name="Reddy Y.A.N."/>
            <person name="Phadnis S."/>
            <person name="Ravikumar R.L."/>
            <person name="Schlapbach R."/>
            <person name="Sreeman S.M."/>
            <person name="Shimizu K.K."/>
        </authorList>
    </citation>
    <scope>NUCLEOTIDE SEQUENCE</scope>
</reference>
<dbReference type="Pfam" id="PF23635">
    <property type="entry name" value="Beta-prop_AT5G49610-like"/>
    <property type="match status" value="1"/>
</dbReference>
<dbReference type="InterPro" id="IPR056594">
    <property type="entry name" value="AT5G49610-like_b-prop"/>
</dbReference>